<feature type="transmembrane region" description="Helical" evidence="9">
    <location>
        <begin position="410"/>
        <end position="429"/>
    </location>
</feature>
<dbReference type="InterPro" id="IPR019734">
    <property type="entry name" value="TPR_rpt"/>
</dbReference>
<dbReference type="AlphaFoldDB" id="A0A1M5L3P2"/>
<feature type="signal peptide" evidence="10">
    <location>
        <begin position="1"/>
        <end position="25"/>
    </location>
</feature>
<evidence type="ECO:0000256" key="4">
    <source>
        <dbReference type="ARBA" id="ARBA00022679"/>
    </source>
</evidence>
<dbReference type="PRINTS" id="PR00344">
    <property type="entry name" value="BCTRLSENSOR"/>
</dbReference>
<dbReference type="InterPro" id="IPR036890">
    <property type="entry name" value="HATPase_C_sf"/>
</dbReference>
<dbReference type="GO" id="GO:0005524">
    <property type="term" value="F:ATP binding"/>
    <property type="evidence" value="ECO:0007669"/>
    <property type="project" value="UniProtKB-KW"/>
</dbReference>
<evidence type="ECO:0000256" key="10">
    <source>
        <dbReference type="SAM" id="SignalP"/>
    </source>
</evidence>
<keyword evidence="9" id="KW-1133">Transmembrane helix</keyword>
<evidence type="ECO:0000256" key="2">
    <source>
        <dbReference type="ARBA" id="ARBA00012438"/>
    </source>
</evidence>
<dbReference type="SMART" id="SM00028">
    <property type="entry name" value="TPR"/>
    <property type="match status" value="4"/>
</dbReference>
<dbReference type="InterPro" id="IPR004358">
    <property type="entry name" value="Sig_transdc_His_kin-like_C"/>
</dbReference>
<sequence>MTPLRTLVLILLFLSFFSWVTPAAAQDVGEDVLKRKFAVLKNDSLETYLDSLYRHALALPFEESILHGQAVLLAAKQMGTPDIVVRTTSALGQLYFEKGSIKEAFGNFNAAYALAQSCSKSTRGWMALHISYFYKAINLLPEAQEKIQEAAILFHAVGDQKRLFRSNYFLSIIYYIENDYPRSIDQSKVAIENFKTIKKPEKQDSAEFISAHNTAGLCYVYTNSLDASLEWYNKAEQLAIDFHSPVWLGIIRWSKANLYIKLKRYPEALEQIKFGYRAAMNYHQLSDACHTAATVARVLTLMKRYPEAKVYLDSAKILLPHSIDDNVRLYYWQASADLSNAEGKYKNAVFALQKLNAIRDSLFVGKEKANFERDAIRQEMEWRDAEINLLKARNEIFALEVARSKFQRNVLIASIVTFIVLLVIIYAAYQNKKSSHRALMAKNEVIERHQKELTQSIENLKIAQEHLVQSEKMVSLGVLTAGIAHEINNPLNFISGGVEALTSEIDDLHKAAANPAALQKNFNEAEENIRDILTTIGNGVQRTNKIIMNLLFFSSPQTRGMEMIDVHETLEAALTILNSKLKESNIHVIKNYKTLPPVLASAVQLSQVFLNIIDNAVYAMSTVEGPRNLIISTAQHGDVIKISISDNGPGVPPSLQRKIMDPFFTTKEVGKGTGLGLSISLGIINNHKGSLHVVSEDGKGAEFITYLPVNGSVGKESK</sequence>
<keyword evidence="13" id="KW-1185">Reference proteome</keyword>
<dbReference type="Gene3D" id="1.25.40.10">
    <property type="entry name" value="Tetratricopeptide repeat domain"/>
    <property type="match status" value="2"/>
</dbReference>
<dbReference type="SUPFAM" id="SSF47384">
    <property type="entry name" value="Homodimeric domain of signal transducing histidine kinase"/>
    <property type="match status" value="1"/>
</dbReference>
<keyword evidence="9" id="KW-0812">Transmembrane</keyword>
<name>A0A1M5L3P2_9BACT</name>
<dbReference type="Pfam" id="PF00512">
    <property type="entry name" value="HisKA"/>
    <property type="match status" value="1"/>
</dbReference>
<dbReference type="InterPro" id="IPR036097">
    <property type="entry name" value="HisK_dim/P_sf"/>
</dbReference>
<dbReference type="STRING" id="947013.SAMN04488109_0995"/>
<dbReference type="Gene3D" id="1.10.287.130">
    <property type="match status" value="1"/>
</dbReference>
<evidence type="ECO:0000256" key="3">
    <source>
        <dbReference type="ARBA" id="ARBA00022553"/>
    </source>
</evidence>
<dbReference type="Gene3D" id="3.30.565.10">
    <property type="entry name" value="Histidine kinase-like ATPase, C-terminal domain"/>
    <property type="match status" value="1"/>
</dbReference>
<comment type="catalytic activity">
    <reaction evidence="1">
        <text>ATP + protein L-histidine = ADP + protein N-phospho-L-histidine.</text>
        <dbReference type="EC" id="2.7.13.3"/>
    </reaction>
</comment>
<dbReference type="GO" id="GO:0000155">
    <property type="term" value="F:phosphorelay sensor kinase activity"/>
    <property type="evidence" value="ECO:0007669"/>
    <property type="project" value="InterPro"/>
</dbReference>
<evidence type="ECO:0000256" key="8">
    <source>
        <dbReference type="ARBA" id="ARBA00023012"/>
    </source>
</evidence>
<evidence type="ECO:0000256" key="9">
    <source>
        <dbReference type="SAM" id="Phobius"/>
    </source>
</evidence>
<dbReference type="PROSITE" id="PS50109">
    <property type="entry name" value="HIS_KIN"/>
    <property type="match status" value="1"/>
</dbReference>
<dbReference type="Proteomes" id="UP000184212">
    <property type="component" value="Unassembled WGS sequence"/>
</dbReference>
<feature type="domain" description="Histidine kinase" evidence="11">
    <location>
        <begin position="482"/>
        <end position="711"/>
    </location>
</feature>
<dbReference type="InterPro" id="IPR011990">
    <property type="entry name" value="TPR-like_helical_dom_sf"/>
</dbReference>
<evidence type="ECO:0000256" key="7">
    <source>
        <dbReference type="ARBA" id="ARBA00022840"/>
    </source>
</evidence>
<proteinExistence type="predicted"/>
<organism evidence="12 13">
    <name type="scientific">Chryseolinea serpens</name>
    <dbReference type="NCBI Taxonomy" id="947013"/>
    <lineage>
        <taxon>Bacteria</taxon>
        <taxon>Pseudomonadati</taxon>
        <taxon>Bacteroidota</taxon>
        <taxon>Cytophagia</taxon>
        <taxon>Cytophagales</taxon>
        <taxon>Fulvivirgaceae</taxon>
        <taxon>Chryseolinea</taxon>
    </lineage>
</organism>
<gene>
    <name evidence="12" type="ORF">SAMN04488109_0995</name>
</gene>
<dbReference type="EMBL" id="FQWQ01000001">
    <property type="protein sequence ID" value="SHG59550.1"/>
    <property type="molecule type" value="Genomic_DNA"/>
</dbReference>
<evidence type="ECO:0000313" key="12">
    <source>
        <dbReference type="EMBL" id="SHG59550.1"/>
    </source>
</evidence>
<evidence type="ECO:0000256" key="1">
    <source>
        <dbReference type="ARBA" id="ARBA00000085"/>
    </source>
</evidence>
<keyword evidence="7" id="KW-0067">ATP-binding</keyword>
<dbReference type="InterPro" id="IPR003661">
    <property type="entry name" value="HisK_dim/P_dom"/>
</dbReference>
<accession>A0A1M5L3P2</accession>
<keyword evidence="5" id="KW-0547">Nucleotide-binding</keyword>
<evidence type="ECO:0000259" key="11">
    <source>
        <dbReference type="PROSITE" id="PS50109"/>
    </source>
</evidence>
<dbReference type="InterPro" id="IPR005467">
    <property type="entry name" value="His_kinase_dom"/>
</dbReference>
<dbReference type="InterPro" id="IPR003594">
    <property type="entry name" value="HATPase_dom"/>
</dbReference>
<feature type="chain" id="PRO_5011979623" description="histidine kinase" evidence="10">
    <location>
        <begin position="26"/>
        <end position="718"/>
    </location>
</feature>
<dbReference type="CDD" id="cd00082">
    <property type="entry name" value="HisKA"/>
    <property type="match status" value="1"/>
</dbReference>
<dbReference type="SUPFAM" id="SSF48452">
    <property type="entry name" value="TPR-like"/>
    <property type="match status" value="2"/>
</dbReference>
<dbReference type="SMART" id="SM00387">
    <property type="entry name" value="HATPase_c"/>
    <property type="match status" value="1"/>
</dbReference>
<keyword evidence="9" id="KW-0472">Membrane</keyword>
<keyword evidence="4" id="KW-0808">Transferase</keyword>
<dbReference type="SUPFAM" id="SSF55874">
    <property type="entry name" value="ATPase domain of HSP90 chaperone/DNA topoisomerase II/histidine kinase"/>
    <property type="match status" value="1"/>
</dbReference>
<dbReference type="Pfam" id="PF02518">
    <property type="entry name" value="HATPase_c"/>
    <property type="match status" value="1"/>
</dbReference>
<dbReference type="RefSeq" id="WP_073131618.1">
    <property type="nucleotide sequence ID" value="NZ_FQWQ01000001.1"/>
</dbReference>
<keyword evidence="8" id="KW-0902">Two-component regulatory system</keyword>
<evidence type="ECO:0000313" key="13">
    <source>
        <dbReference type="Proteomes" id="UP000184212"/>
    </source>
</evidence>
<dbReference type="PANTHER" id="PTHR43065">
    <property type="entry name" value="SENSOR HISTIDINE KINASE"/>
    <property type="match status" value="1"/>
</dbReference>
<dbReference type="SMART" id="SM00388">
    <property type="entry name" value="HisKA"/>
    <property type="match status" value="1"/>
</dbReference>
<dbReference type="PANTHER" id="PTHR43065:SF46">
    <property type="entry name" value="C4-DICARBOXYLATE TRANSPORT SENSOR PROTEIN DCTB"/>
    <property type="match status" value="1"/>
</dbReference>
<dbReference type="EC" id="2.7.13.3" evidence="2"/>
<evidence type="ECO:0000256" key="6">
    <source>
        <dbReference type="ARBA" id="ARBA00022777"/>
    </source>
</evidence>
<evidence type="ECO:0000256" key="5">
    <source>
        <dbReference type="ARBA" id="ARBA00022741"/>
    </source>
</evidence>
<dbReference type="OrthoDB" id="9806995at2"/>
<keyword evidence="10" id="KW-0732">Signal</keyword>
<reference evidence="12 13" key="1">
    <citation type="submission" date="2016-11" db="EMBL/GenBank/DDBJ databases">
        <authorList>
            <person name="Jaros S."/>
            <person name="Januszkiewicz K."/>
            <person name="Wedrychowicz H."/>
        </authorList>
    </citation>
    <scope>NUCLEOTIDE SEQUENCE [LARGE SCALE GENOMIC DNA]</scope>
    <source>
        <strain evidence="12 13">DSM 24574</strain>
    </source>
</reference>
<keyword evidence="6 12" id="KW-0418">Kinase</keyword>
<protein>
    <recommendedName>
        <fullName evidence="2">histidine kinase</fullName>
        <ecNumber evidence="2">2.7.13.3</ecNumber>
    </recommendedName>
</protein>
<keyword evidence="3" id="KW-0597">Phosphoprotein</keyword>